<reference evidence="1" key="1">
    <citation type="submission" date="2018-05" db="EMBL/GenBank/DDBJ databases">
        <authorList>
            <person name="Lanie J.A."/>
            <person name="Ng W.-L."/>
            <person name="Kazmierczak K.M."/>
            <person name="Andrzejewski T.M."/>
            <person name="Davidsen T.M."/>
            <person name="Wayne K.J."/>
            <person name="Tettelin H."/>
            <person name="Glass J.I."/>
            <person name="Rusch D."/>
            <person name="Podicherti R."/>
            <person name="Tsui H.-C.T."/>
            <person name="Winkler M.E."/>
        </authorList>
    </citation>
    <scope>NUCLEOTIDE SEQUENCE</scope>
</reference>
<name>A0A382VRR1_9ZZZZ</name>
<evidence type="ECO:0008006" key="2">
    <source>
        <dbReference type="Google" id="ProtNLM"/>
    </source>
</evidence>
<gene>
    <name evidence="1" type="ORF">METZ01_LOCUS402061</name>
</gene>
<proteinExistence type="predicted"/>
<evidence type="ECO:0000313" key="1">
    <source>
        <dbReference type="EMBL" id="SVD49207.1"/>
    </source>
</evidence>
<feature type="non-terminal residue" evidence="1">
    <location>
        <position position="1"/>
    </location>
</feature>
<dbReference type="EMBL" id="UINC01154111">
    <property type="protein sequence ID" value="SVD49207.1"/>
    <property type="molecule type" value="Genomic_DNA"/>
</dbReference>
<accession>A0A382VRR1</accession>
<sequence>KGATISGLNEMEHQGFSSALIKGITTSTKKIHQFLGE</sequence>
<organism evidence="1">
    <name type="scientific">marine metagenome</name>
    <dbReference type="NCBI Taxonomy" id="408172"/>
    <lineage>
        <taxon>unclassified sequences</taxon>
        <taxon>metagenomes</taxon>
        <taxon>ecological metagenomes</taxon>
    </lineage>
</organism>
<dbReference type="AlphaFoldDB" id="A0A382VRR1"/>
<protein>
    <recommendedName>
        <fullName evidence="2">Pyrroline-5-carboxylate reductase dimerisation domain-containing protein</fullName>
    </recommendedName>
</protein>